<accession>A0A382WJ86</accession>
<feature type="region of interest" description="Disordered" evidence="1">
    <location>
        <begin position="97"/>
        <end position="117"/>
    </location>
</feature>
<proteinExistence type="predicted"/>
<evidence type="ECO:0000256" key="1">
    <source>
        <dbReference type="SAM" id="MobiDB-lite"/>
    </source>
</evidence>
<name>A0A382WJ86_9ZZZZ</name>
<feature type="non-terminal residue" evidence="2">
    <location>
        <position position="1"/>
    </location>
</feature>
<gene>
    <name evidence="2" type="ORF">METZ01_LOCUS411771</name>
</gene>
<dbReference type="EMBL" id="UINC01160329">
    <property type="protein sequence ID" value="SVD58917.1"/>
    <property type="molecule type" value="Genomic_DNA"/>
</dbReference>
<organism evidence="2">
    <name type="scientific">marine metagenome</name>
    <dbReference type="NCBI Taxonomy" id="408172"/>
    <lineage>
        <taxon>unclassified sequences</taxon>
        <taxon>metagenomes</taxon>
        <taxon>ecological metagenomes</taxon>
    </lineage>
</organism>
<protein>
    <submittedName>
        <fullName evidence="2">Uncharacterized protein</fullName>
    </submittedName>
</protein>
<reference evidence="2" key="1">
    <citation type="submission" date="2018-05" db="EMBL/GenBank/DDBJ databases">
        <authorList>
            <person name="Lanie J.A."/>
            <person name="Ng W.-L."/>
            <person name="Kazmierczak K.M."/>
            <person name="Andrzejewski T.M."/>
            <person name="Davidsen T.M."/>
            <person name="Wayne K.J."/>
            <person name="Tettelin H."/>
            <person name="Glass J.I."/>
            <person name="Rusch D."/>
            <person name="Podicherti R."/>
            <person name="Tsui H.-C.T."/>
            <person name="Winkler M.E."/>
        </authorList>
    </citation>
    <scope>NUCLEOTIDE SEQUENCE</scope>
</reference>
<evidence type="ECO:0000313" key="2">
    <source>
        <dbReference type="EMBL" id="SVD58917.1"/>
    </source>
</evidence>
<sequence>RAHTNADSEVLHNPLTMLAGVGELSSIGELVLNLFLGPRFKTAVITTNLPMAVDQPIDFGLKNFVVNAGNAPVSAPPERYPSATMLCSTATRCGSPTLTPAPVTGSPIPTDPTANAA</sequence>
<dbReference type="AlphaFoldDB" id="A0A382WJ86"/>